<sequence>MPSAPLDLEYDDDDVVSPLDWEWAVDGNGNIELHFHQGSPQKRLVPGTYRSSYRPTAKNPQAYIRPPVFRHSTLQTAYNAYPPSPPKTPPKSPPKTPKNRVQPLSRRNTAPVRRSRVLHLSHHRPEPKAIEIGDPSTVLSSRNVIKSWLHECDENHDCNEHGLKRATSHGPLWLVDVDDDCIVSGSKSAGRYVTLSYVCGKVRSLQLMSHNLRILQRPGVLREQNSVFVIPRTLRQAMNFTKSIGERYLWVDELCILQDDEKVSKQAQISNMASIFASSVVTFAAAGGNSAEWGLHETGDITSRADRRSRLPRHDTDHRVQDIHYDLLRRSEWIKRGWTFQELVFSKRVVFFFNDRITWECSHAVSDDTCPAQSIIRHPYQESFFPKTQGFNDFPWPDLEEYHRLVAGYNERKLTHASDAVPAFTGITSALSTSFTGGFLFGIPAQFLDVALLWQPLSILKRRKMHSTCKKQAALPSWSWLGWQGELDLNLWASGYDYMHKKAASTRGNGPLRKTSIQIKSIVQWYLLDGQSKTTRIFNSAHRYRYLKNDQNADLPDEWRRNKESLSTDENYRCTYSHPSYPNATFNYPIPTTTTPLEDVSTIQTSLLTCRATRAFFRIGERCWAPHKCLSVDIIDKHGAWAGSLRLNHRRFDIVPELRSNARWELIAISEGVAENARSEAALLEEWNHPKRPRDGRLYEFYNVMWIEWKGKIAYRKALGRVLKSAWNTAAKERIDVILG</sequence>
<dbReference type="EMBL" id="MCFA01000005">
    <property type="protein sequence ID" value="ORY18829.1"/>
    <property type="molecule type" value="Genomic_DNA"/>
</dbReference>
<dbReference type="AlphaFoldDB" id="A0A1Y2A8I2"/>
<comment type="caution">
    <text evidence="3">The sequence shown here is derived from an EMBL/GenBank/DDBJ whole genome shotgun (WGS) entry which is preliminary data.</text>
</comment>
<feature type="domain" description="Heterokaryon incompatibility" evidence="2">
    <location>
        <begin position="192"/>
        <end position="342"/>
    </location>
</feature>
<evidence type="ECO:0000313" key="4">
    <source>
        <dbReference type="Proteomes" id="UP000193144"/>
    </source>
</evidence>
<protein>
    <submittedName>
        <fullName evidence="3">Heterokaryon incompatibility protein-domain-containing protein</fullName>
    </submittedName>
</protein>
<proteinExistence type="predicted"/>
<dbReference type="Pfam" id="PF06985">
    <property type="entry name" value="HET"/>
    <property type="match status" value="1"/>
</dbReference>
<feature type="compositionally biased region" description="Basic residues" evidence="1">
    <location>
        <begin position="113"/>
        <end position="122"/>
    </location>
</feature>
<dbReference type="OrthoDB" id="5428863at2759"/>
<gene>
    <name evidence="3" type="ORF">BCR34DRAFT_582753</name>
</gene>
<dbReference type="PANTHER" id="PTHR33112:SF12">
    <property type="entry name" value="HETEROKARYON INCOMPATIBILITY DOMAIN-CONTAINING PROTEIN"/>
    <property type="match status" value="1"/>
</dbReference>
<dbReference type="Proteomes" id="UP000193144">
    <property type="component" value="Unassembled WGS sequence"/>
</dbReference>
<dbReference type="PANTHER" id="PTHR33112">
    <property type="entry name" value="DOMAIN PROTEIN, PUTATIVE-RELATED"/>
    <property type="match status" value="1"/>
</dbReference>
<feature type="region of interest" description="Disordered" evidence="1">
    <location>
        <begin position="77"/>
        <end position="122"/>
    </location>
</feature>
<dbReference type="STRING" id="1231657.A0A1Y2A8I2"/>
<dbReference type="InterPro" id="IPR010730">
    <property type="entry name" value="HET"/>
</dbReference>
<reference evidence="3 4" key="1">
    <citation type="submission" date="2016-07" db="EMBL/GenBank/DDBJ databases">
        <title>Pervasive Adenine N6-methylation of Active Genes in Fungi.</title>
        <authorList>
            <consortium name="DOE Joint Genome Institute"/>
            <person name="Mondo S.J."/>
            <person name="Dannebaum R.O."/>
            <person name="Kuo R.C."/>
            <person name="Labutti K."/>
            <person name="Haridas S."/>
            <person name="Kuo A."/>
            <person name="Salamov A."/>
            <person name="Ahrendt S.R."/>
            <person name="Lipzen A."/>
            <person name="Sullivan W."/>
            <person name="Andreopoulos W.B."/>
            <person name="Clum A."/>
            <person name="Lindquist E."/>
            <person name="Daum C."/>
            <person name="Ramamoorthy G.K."/>
            <person name="Gryganskyi A."/>
            <person name="Culley D."/>
            <person name="Magnuson J.K."/>
            <person name="James T.Y."/>
            <person name="O'Malley M.A."/>
            <person name="Stajich J.E."/>
            <person name="Spatafora J.W."/>
            <person name="Visel A."/>
            <person name="Grigoriev I.V."/>
        </authorList>
    </citation>
    <scope>NUCLEOTIDE SEQUENCE [LARGE SCALE GENOMIC DNA]</scope>
    <source>
        <strain evidence="3 4">CBS 115471</strain>
    </source>
</reference>
<evidence type="ECO:0000313" key="3">
    <source>
        <dbReference type="EMBL" id="ORY18829.1"/>
    </source>
</evidence>
<feature type="compositionally biased region" description="Pro residues" evidence="1">
    <location>
        <begin position="82"/>
        <end position="96"/>
    </location>
</feature>
<accession>A0A1Y2A8I2</accession>
<organism evidence="3 4">
    <name type="scientific">Clohesyomyces aquaticus</name>
    <dbReference type="NCBI Taxonomy" id="1231657"/>
    <lineage>
        <taxon>Eukaryota</taxon>
        <taxon>Fungi</taxon>
        <taxon>Dikarya</taxon>
        <taxon>Ascomycota</taxon>
        <taxon>Pezizomycotina</taxon>
        <taxon>Dothideomycetes</taxon>
        <taxon>Pleosporomycetidae</taxon>
        <taxon>Pleosporales</taxon>
        <taxon>Lindgomycetaceae</taxon>
        <taxon>Clohesyomyces</taxon>
    </lineage>
</organism>
<name>A0A1Y2A8I2_9PLEO</name>
<evidence type="ECO:0000259" key="2">
    <source>
        <dbReference type="Pfam" id="PF06985"/>
    </source>
</evidence>
<keyword evidence="4" id="KW-1185">Reference proteome</keyword>
<evidence type="ECO:0000256" key="1">
    <source>
        <dbReference type="SAM" id="MobiDB-lite"/>
    </source>
</evidence>